<gene>
    <name evidence="1" type="ORF">Sjap_013619</name>
</gene>
<name>A0AAP0IY48_9MAGN</name>
<keyword evidence="2" id="KW-1185">Reference proteome</keyword>
<accession>A0AAP0IY48</accession>
<sequence length="59" mass="6993">MIFFEGYGFHFDCDVVSLNRFVHPSFLEKNSLQGKNKFYYKLVGVVILRKYAKLETIEL</sequence>
<organism evidence="1 2">
    <name type="scientific">Stephania japonica</name>
    <dbReference type="NCBI Taxonomy" id="461633"/>
    <lineage>
        <taxon>Eukaryota</taxon>
        <taxon>Viridiplantae</taxon>
        <taxon>Streptophyta</taxon>
        <taxon>Embryophyta</taxon>
        <taxon>Tracheophyta</taxon>
        <taxon>Spermatophyta</taxon>
        <taxon>Magnoliopsida</taxon>
        <taxon>Ranunculales</taxon>
        <taxon>Menispermaceae</taxon>
        <taxon>Menispermoideae</taxon>
        <taxon>Cissampelideae</taxon>
        <taxon>Stephania</taxon>
    </lineage>
</organism>
<evidence type="ECO:0000313" key="1">
    <source>
        <dbReference type="EMBL" id="KAK9124017.1"/>
    </source>
</evidence>
<dbReference type="Proteomes" id="UP001417504">
    <property type="component" value="Unassembled WGS sequence"/>
</dbReference>
<proteinExistence type="predicted"/>
<dbReference type="AlphaFoldDB" id="A0AAP0IY48"/>
<evidence type="ECO:0000313" key="2">
    <source>
        <dbReference type="Proteomes" id="UP001417504"/>
    </source>
</evidence>
<protein>
    <submittedName>
        <fullName evidence="1">Uncharacterized protein</fullName>
    </submittedName>
</protein>
<reference evidence="1 2" key="1">
    <citation type="submission" date="2024-01" db="EMBL/GenBank/DDBJ databases">
        <title>Genome assemblies of Stephania.</title>
        <authorList>
            <person name="Yang L."/>
        </authorList>
    </citation>
    <scope>NUCLEOTIDE SEQUENCE [LARGE SCALE GENOMIC DNA]</scope>
    <source>
        <strain evidence="1">QJT</strain>
        <tissue evidence="1">Leaf</tissue>
    </source>
</reference>
<dbReference type="EMBL" id="JBBNAE010000005">
    <property type="protein sequence ID" value="KAK9124017.1"/>
    <property type="molecule type" value="Genomic_DNA"/>
</dbReference>
<comment type="caution">
    <text evidence="1">The sequence shown here is derived from an EMBL/GenBank/DDBJ whole genome shotgun (WGS) entry which is preliminary data.</text>
</comment>